<keyword evidence="10" id="KW-1185">Reference proteome</keyword>
<dbReference type="InterPro" id="IPR050619">
    <property type="entry name" value="Flavodoxin"/>
</dbReference>
<dbReference type="PANTHER" id="PTHR42809:SF1">
    <property type="entry name" value="FLAVODOXIN 1"/>
    <property type="match status" value="1"/>
</dbReference>
<dbReference type="InterPro" id="IPR008254">
    <property type="entry name" value="Flavodoxin/NO_synth"/>
</dbReference>
<keyword evidence="6" id="KW-0288">FMN</keyword>
<evidence type="ECO:0000256" key="1">
    <source>
        <dbReference type="ARBA" id="ARBA00001917"/>
    </source>
</evidence>
<dbReference type="OrthoDB" id="9790745at2"/>
<dbReference type="SUPFAM" id="SSF52218">
    <property type="entry name" value="Flavoproteins"/>
    <property type="match status" value="1"/>
</dbReference>
<keyword evidence="5" id="KW-0285">Flavoprotein</keyword>
<keyword evidence="7" id="KW-0249">Electron transport</keyword>
<name>A0A1I0F5T9_9BACI</name>
<dbReference type="Pfam" id="PF00258">
    <property type="entry name" value="Flavodoxin_1"/>
    <property type="match status" value="1"/>
</dbReference>
<gene>
    <name evidence="9" type="ORF">SAMN05421676_105217</name>
</gene>
<dbReference type="AlphaFoldDB" id="A0A1I0F5T9"/>
<comment type="cofactor">
    <cofactor evidence="1">
        <name>FMN</name>
        <dbReference type="ChEBI" id="CHEBI:58210"/>
    </cofactor>
</comment>
<evidence type="ECO:0000256" key="6">
    <source>
        <dbReference type="ARBA" id="ARBA00022643"/>
    </source>
</evidence>
<dbReference type="Gene3D" id="3.40.50.360">
    <property type="match status" value="1"/>
</dbReference>
<dbReference type="InterPro" id="IPR029039">
    <property type="entry name" value="Flavoprotein-like_sf"/>
</dbReference>
<evidence type="ECO:0000313" key="10">
    <source>
        <dbReference type="Proteomes" id="UP000199095"/>
    </source>
</evidence>
<evidence type="ECO:0000256" key="2">
    <source>
        <dbReference type="ARBA" id="ARBA00003297"/>
    </source>
</evidence>
<evidence type="ECO:0000256" key="3">
    <source>
        <dbReference type="ARBA" id="ARBA00005267"/>
    </source>
</evidence>
<evidence type="ECO:0000256" key="5">
    <source>
        <dbReference type="ARBA" id="ARBA00022630"/>
    </source>
</evidence>
<proteinExistence type="inferred from homology"/>
<dbReference type="RefSeq" id="WP_093134598.1">
    <property type="nucleotide sequence ID" value="NZ_FOHJ01000005.1"/>
</dbReference>
<evidence type="ECO:0000256" key="4">
    <source>
        <dbReference type="ARBA" id="ARBA00022448"/>
    </source>
</evidence>
<dbReference type="GO" id="GO:0016651">
    <property type="term" value="F:oxidoreductase activity, acting on NAD(P)H"/>
    <property type="evidence" value="ECO:0007669"/>
    <property type="project" value="UniProtKB-ARBA"/>
</dbReference>
<protein>
    <submittedName>
        <fullName evidence="9">Flavodoxin I</fullName>
    </submittedName>
</protein>
<dbReference type="GO" id="GO:0010181">
    <property type="term" value="F:FMN binding"/>
    <property type="evidence" value="ECO:0007669"/>
    <property type="project" value="InterPro"/>
</dbReference>
<reference evidence="10" key="1">
    <citation type="submission" date="2016-10" db="EMBL/GenBank/DDBJ databases">
        <authorList>
            <person name="Varghese N."/>
            <person name="Submissions S."/>
        </authorList>
    </citation>
    <scope>NUCLEOTIDE SEQUENCE [LARGE SCALE GENOMIC DNA]</scope>
    <source>
        <strain evidence="10">CGMCC 1.3566</strain>
    </source>
</reference>
<dbReference type="EMBL" id="FOHJ01000005">
    <property type="protein sequence ID" value="SET53396.1"/>
    <property type="molecule type" value="Genomic_DNA"/>
</dbReference>
<dbReference type="STRING" id="237682.SAMN05421676_105217"/>
<evidence type="ECO:0000259" key="8">
    <source>
        <dbReference type="PROSITE" id="PS50902"/>
    </source>
</evidence>
<accession>A0A1I0F5T9</accession>
<evidence type="ECO:0000313" key="9">
    <source>
        <dbReference type="EMBL" id="SET53396.1"/>
    </source>
</evidence>
<dbReference type="PROSITE" id="PS50902">
    <property type="entry name" value="FLAVODOXIN_LIKE"/>
    <property type="match status" value="1"/>
</dbReference>
<keyword evidence="4" id="KW-0813">Transport</keyword>
<comment type="function">
    <text evidence="2">Low-potential electron donor to a number of redox enzymes.</text>
</comment>
<dbReference type="Proteomes" id="UP000199095">
    <property type="component" value="Unassembled WGS sequence"/>
</dbReference>
<comment type="similarity">
    <text evidence="3">Belongs to the flavodoxin family.</text>
</comment>
<organism evidence="9 10">
    <name type="scientific">Salinibacillus kushneri</name>
    <dbReference type="NCBI Taxonomy" id="237682"/>
    <lineage>
        <taxon>Bacteria</taxon>
        <taxon>Bacillati</taxon>
        <taxon>Bacillota</taxon>
        <taxon>Bacilli</taxon>
        <taxon>Bacillales</taxon>
        <taxon>Bacillaceae</taxon>
        <taxon>Salinibacillus</taxon>
    </lineage>
</organism>
<sequence length="149" mass="17452">MKILIIYTSITGNTEQLMHHIATEFARDTHEIDIFRVSNFSLPDITDYDVVLIGTYSWGNGDLPIEMEEIYEAFEEQEVQHIVTGVFGTGDRFYPHFCGAVDCFKDMLYFHTKLAVTLKVELMPQEQDIQKCRKFYHLVMNKVKEKNLY</sequence>
<evidence type="ECO:0000256" key="7">
    <source>
        <dbReference type="ARBA" id="ARBA00022982"/>
    </source>
</evidence>
<feature type="domain" description="Flavodoxin-like" evidence="8">
    <location>
        <begin position="3"/>
        <end position="140"/>
    </location>
</feature>
<dbReference type="PANTHER" id="PTHR42809">
    <property type="entry name" value="FLAVODOXIN 2"/>
    <property type="match status" value="1"/>
</dbReference>